<evidence type="ECO:0000259" key="8">
    <source>
        <dbReference type="Pfam" id="PF05649"/>
    </source>
</evidence>
<dbReference type="InterPro" id="IPR042089">
    <property type="entry name" value="Peptidase_M13_dom_2"/>
</dbReference>
<dbReference type="GO" id="GO:0046872">
    <property type="term" value="F:metal ion binding"/>
    <property type="evidence" value="ECO:0007669"/>
    <property type="project" value="UniProtKB-KW"/>
</dbReference>
<keyword evidence="10" id="KW-1185">Reference proteome</keyword>
<proteinExistence type="predicted"/>
<sequence>MINDAIDYNINPCDNFYDFACGNWKKNHIIPEDKTSFGVIDEHFETVDITLKNALEKDIFAGEAEALIKAKTLYKSCMDLVGINNGGITSLLNFLKKMGEWPVTLTSWQESQFSLEETMSIITLYNKFTWDVLPVISMKVVPDSKMLKEHIIEFDQSSFGLPGRDYFLHDRNDSMLKAYEEVAIKVAVLMGADPSTAESDMKDMVDFEIQLANISIPAEERRDEEALYNKMTIAEMQEKYTTFNWLQYLQSVLHIDLINVTITDETKIINTAPAYFAQLSNLIGSTNKRVVSNYLCWRFIENLLNDLTPEYQELYNKFSKVVFGTGTAKPRWQKCSMYTENGLNMAAGRLFVESAFDKGSKKIILEMINKLRAAFSDQIESNIWMDDETREAARKKANALDERVGYPEEILNDTYLNNLYKNIKYNSSDYFNNILVTELQQTVDKAKLLQEQVDKSKWLFGPAFVNANYYPLSNYMEFPAAILQNRFYSKTYPRSVNFGGIGMVIGHEITHGFDDIGIQFDEYGNLKQWWTNTSIANFKKQAQCLIDQYSDFTVPEIGSKMNGINSLGENIADCGGLIQAYQAYRKWVAEKGKEEAPLPGLPFTHDQLLFINYAQSFCTNIRPEEAKQRILTERHSPNRFRIIGACQNSIDFARVFKCPEKCVMNPIKKCSVW</sequence>
<evidence type="ECO:0000256" key="4">
    <source>
        <dbReference type="ARBA" id="ARBA00022801"/>
    </source>
</evidence>
<dbReference type="PANTHER" id="PTHR11733">
    <property type="entry name" value="ZINC METALLOPROTEASE FAMILY M13 NEPRILYSIN-RELATED"/>
    <property type="match status" value="1"/>
</dbReference>
<dbReference type="KEGG" id="lgi:LOTGIDRAFT_219386"/>
<evidence type="ECO:0000256" key="3">
    <source>
        <dbReference type="ARBA" id="ARBA00022723"/>
    </source>
</evidence>
<dbReference type="Gene3D" id="3.40.390.10">
    <property type="entry name" value="Collagenase (Catalytic Domain)"/>
    <property type="match status" value="1"/>
</dbReference>
<feature type="domain" description="Peptidase M13 N-terminal" evidence="8">
    <location>
        <begin position="12"/>
        <end position="407"/>
    </location>
</feature>
<evidence type="ECO:0000256" key="5">
    <source>
        <dbReference type="ARBA" id="ARBA00022833"/>
    </source>
</evidence>
<dbReference type="InterPro" id="IPR000718">
    <property type="entry name" value="Peptidase_M13"/>
</dbReference>
<dbReference type="RefSeq" id="XP_009061012.1">
    <property type="nucleotide sequence ID" value="XM_009062764.1"/>
</dbReference>
<evidence type="ECO:0000313" key="10">
    <source>
        <dbReference type="Proteomes" id="UP000030746"/>
    </source>
</evidence>
<dbReference type="PRINTS" id="PR00786">
    <property type="entry name" value="NEPRILYSIN"/>
</dbReference>
<organism evidence="9 10">
    <name type="scientific">Lottia gigantea</name>
    <name type="common">Giant owl limpet</name>
    <dbReference type="NCBI Taxonomy" id="225164"/>
    <lineage>
        <taxon>Eukaryota</taxon>
        <taxon>Metazoa</taxon>
        <taxon>Spiralia</taxon>
        <taxon>Lophotrochozoa</taxon>
        <taxon>Mollusca</taxon>
        <taxon>Gastropoda</taxon>
        <taxon>Patellogastropoda</taxon>
        <taxon>Lottioidea</taxon>
        <taxon>Lottiidae</taxon>
        <taxon>Lottia</taxon>
    </lineage>
</organism>
<dbReference type="EMBL" id="KB202719">
    <property type="protein sequence ID" value="ESO88297.1"/>
    <property type="molecule type" value="Genomic_DNA"/>
</dbReference>
<dbReference type="InterPro" id="IPR024079">
    <property type="entry name" value="MetalloPept_cat_dom_sf"/>
</dbReference>
<evidence type="ECO:0000256" key="6">
    <source>
        <dbReference type="ARBA" id="ARBA00023049"/>
    </source>
</evidence>
<dbReference type="AlphaFoldDB" id="V3ZV89"/>
<gene>
    <name evidence="9" type="ORF">LOTGIDRAFT_219386</name>
</gene>
<dbReference type="Gene3D" id="1.10.1380.10">
    <property type="entry name" value="Neutral endopeptidase , domain2"/>
    <property type="match status" value="1"/>
</dbReference>
<dbReference type="GeneID" id="20246862"/>
<protein>
    <recommendedName>
        <fullName evidence="11">Endothelin-converting enzyme 1</fullName>
    </recommendedName>
</protein>
<keyword evidence="2" id="KW-0645">Protease</keyword>
<accession>V3ZV89</accession>
<evidence type="ECO:0000256" key="2">
    <source>
        <dbReference type="ARBA" id="ARBA00022670"/>
    </source>
</evidence>
<dbReference type="GO" id="GO:0016485">
    <property type="term" value="P:protein processing"/>
    <property type="evidence" value="ECO:0007669"/>
    <property type="project" value="TreeGrafter"/>
</dbReference>
<dbReference type="OMA" id="QAKPEYC"/>
<keyword evidence="6" id="KW-0482">Metalloprotease</keyword>
<keyword evidence="3" id="KW-0479">Metal-binding</keyword>
<evidence type="ECO:0000313" key="9">
    <source>
        <dbReference type="EMBL" id="ESO88297.1"/>
    </source>
</evidence>
<dbReference type="Pfam" id="PF01431">
    <property type="entry name" value="Peptidase_M13"/>
    <property type="match status" value="1"/>
</dbReference>
<dbReference type="GO" id="GO:0004222">
    <property type="term" value="F:metalloendopeptidase activity"/>
    <property type="evidence" value="ECO:0007669"/>
    <property type="project" value="InterPro"/>
</dbReference>
<evidence type="ECO:0000256" key="1">
    <source>
        <dbReference type="ARBA" id="ARBA00001947"/>
    </source>
</evidence>
<dbReference type="InterPro" id="IPR018497">
    <property type="entry name" value="Peptidase_M13_C"/>
</dbReference>
<dbReference type="GO" id="GO:0005886">
    <property type="term" value="C:plasma membrane"/>
    <property type="evidence" value="ECO:0007669"/>
    <property type="project" value="TreeGrafter"/>
</dbReference>
<dbReference type="CDD" id="cd08662">
    <property type="entry name" value="M13"/>
    <property type="match status" value="1"/>
</dbReference>
<dbReference type="HOGENOM" id="CLU_006187_8_0_1"/>
<name>V3ZV89_LOTGI</name>
<keyword evidence="5" id="KW-0862">Zinc</keyword>
<feature type="domain" description="Peptidase M13 C-terminal" evidence="7">
    <location>
        <begin position="466"/>
        <end position="672"/>
    </location>
</feature>
<dbReference type="PANTHER" id="PTHR11733:SF133">
    <property type="entry name" value="PHOSPHATE-REGULATING NEUTRAL ENDOPEPTIDASE PHEX"/>
    <property type="match status" value="1"/>
</dbReference>
<dbReference type="InterPro" id="IPR008753">
    <property type="entry name" value="Peptidase_M13_N"/>
</dbReference>
<keyword evidence="4" id="KW-0378">Hydrolase</keyword>
<evidence type="ECO:0000259" key="7">
    <source>
        <dbReference type="Pfam" id="PF01431"/>
    </source>
</evidence>
<comment type="cofactor">
    <cofactor evidence="1">
        <name>Zn(2+)</name>
        <dbReference type="ChEBI" id="CHEBI:29105"/>
    </cofactor>
</comment>
<evidence type="ECO:0008006" key="11">
    <source>
        <dbReference type="Google" id="ProtNLM"/>
    </source>
</evidence>
<dbReference type="CTD" id="20246862"/>
<dbReference type="Proteomes" id="UP000030746">
    <property type="component" value="Unassembled WGS sequence"/>
</dbReference>
<dbReference type="SUPFAM" id="SSF55486">
    <property type="entry name" value="Metalloproteases ('zincins'), catalytic domain"/>
    <property type="match status" value="1"/>
</dbReference>
<reference evidence="9 10" key="1">
    <citation type="journal article" date="2013" name="Nature">
        <title>Insights into bilaterian evolution from three spiralian genomes.</title>
        <authorList>
            <person name="Simakov O."/>
            <person name="Marletaz F."/>
            <person name="Cho S.J."/>
            <person name="Edsinger-Gonzales E."/>
            <person name="Havlak P."/>
            <person name="Hellsten U."/>
            <person name="Kuo D.H."/>
            <person name="Larsson T."/>
            <person name="Lv J."/>
            <person name="Arendt D."/>
            <person name="Savage R."/>
            <person name="Osoegawa K."/>
            <person name="de Jong P."/>
            <person name="Grimwood J."/>
            <person name="Chapman J.A."/>
            <person name="Shapiro H."/>
            <person name="Aerts A."/>
            <person name="Otillar R.P."/>
            <person name="Terry A.Y."/>
            <person name="Boore J.L."/>
            <person name="Grigoriev I.V."/>
            <person name="Lindberg D.R."/>
            <person name="Seaver E.C."/>
            <person name="Weisblat D.A."/>
            <person name="Putnam N.H."/>
            <person name="Rokhsar D.S."/>
        </authorList>
    </citation>
    <scope>NUCLEOTIDE SEQUENCE [LARGE SCALE GENOMIC DNA]</scope>
</reference>
<dbReference type="PROSITE" id="PS51885">
    <property type="entry name" value="NEPRILYSIN"/>
    <property type="match status" value="1"/>
</dbReference>
<dbReference type="Pfam" id="PF05649">
    <property type="entry name" value="Peptidase_M13_N"/>
    <property type="match status" value="1"/>
</dbReference>
<dbReference type="OrthoDB" id="6475849at2759"/>